<protein>
    <submittedName>
        <fullName evidence="1">Uncharacterized protein</fullName>
    </submittedName>
</protein>
<organism evidence="1 2">
    <name type="scientific">Arabis nemorensis</name>
    <dbReference type="NCBI Taxonomy" id="586526"/>
    <lineage>
        <taxon>Eukaryota</taxon>
        <taxon>Viridiplantae</taxon>
        <taxon>Streptophyta</taxon>
        <taxon>Embryophyta</taxon>
        <taxon>Tracheophyta</taxon>
        <taxon>Spermatophyta</taxon>
        <taxon>Magnoliopsida</taxon>
        <taxon>eudicotyledons</taxon>
        <taxon>Gunneridae</taxon>
        <taxon>Pentapetalae</taxon>
        <taxon>rosids</taxon>
        <taxon>malvids</taxon>
        <taxon>Brassicales</taxon>
        <taxon>Brassicaceae</taxon>
        <taxon>Arabideae</taxon>
        <taxon>Arabis</taxon>
    </lineage>
</organism>
<accession>A0A565ATU7</accession>
<comment type="caution">
    <text evidence="1">The sequence shown here is derived from an EMBL/GenBank/DDBJ whole genome shotgun (WGS) entry which is preliminary data.</text>
</comment>
<keyword evidence="2" id="KW-1185">Reference proteome</keyword>
<dbReference type="AlphaFoldDB" id="A0A565ATU7"/>
<evidence type="ECO:0000313" key="2">
    <source>
        <dbReference type="Proteomes" id="UP000489600"/>
    </source>
</evidence>
<evidence type="ECO:0000313" key="1">
    <source>
        <dbReference type="EMBL" id="VVA92816.1"/>
    </source>
</evidence>
<proteinExistence type="predicted"/>
<sequence>MHDVLIVDEEITMEDHSRSFKTHGDLLGKLADMLTFYRQIVRERSLSQFAAIFCPNKRSYPRP</sequence>
<dbReference type="Proteomes" id="UP000489600">
    <property type="component" value="Unassembled WGS sequence"/>
</dbReference>
<name>A0A565ATU7_9BRAS</name>
<reference evidence="1" key="1">
    <citation type="submission" date="2019-07" db="EMBL/GenBank/DDBJ databases">
        <authorList>
            <person name="Dittberner H."/>
        </authorList>
    </citation>
    <scope>NUCLEOTIDE SEQUENCE [LARGE SCALE GENOMIC DNA]</scope>
</reference>
<gene>
    <name evidence="1" type="ORF">ANE_LOCUS3261</name>
</gene>
<dbReference type="EMBL" id="CABITT030000001">
    <property type="protein sequence ID" value="VVA92816.1"/>
    <property type="molecule type" value="Genomic_DNA"/>
</dbReference>